<organism evidence="1 2">
    <name type="scientific">Pontibacter anaerobius</name>
    <dbReference type="NCBI Taxonomy" id="2993940"/>
    <lineage>
        <taxon>Bacteria</taxon>
        <taxon>Pseudomonadati</taxon>
        <taxon>Bacteroidota</taxon>
        <taxon>Cytophagia</taxon>
        <taxon>Cytophagales</taxon>
        <taxon>Hymenobacteraceae</taxon>
        <taxon>Pontibacter</taxon>
    </lineage>
</organism>
<dbReference type="Proteomes" id="UP001207228">
    <property type="component" value="Unassembled WGS sequence"/>
</dbReference>
<comment type="caution">
    <text evidence="1">The sequence shown here is derived from an EMBL/GenBank/DDBJ whole genome shotgun (WGS) entry which is preliminary data.</text>
</comment>
<dbReference type="EMBL" id="JAPFQO010000008">
    <property type="protein sequence ID" value="MCX2740719.1"/>
    <property type="molecule type" value="Genomic_DNA"/>
</dbReference>
<sequence>MIKLLRTLFGLGGVTGNRKVVGSPESIDVKDVPYIEESNQRLAALQELYNRYKSTPYAQQLKAAYEKTKRIHTYLVARSRGQELEVFHLQHTDHFLNTFTVILHAHQQQLEQEKIPAPQKPQPVRKQDIMGRTLVIGPFRSDRKEVKAARMQNRETSQRVFVDIQEANTDVPRLALPEISINTYSKIVYLREDVSDGLTTNEIGFTATPEEKETFVNYISSRLGLHDITYAGNAMVYLPTHDSNHPAEMLPVIHWHGCPYVLNMEEFRLYPVRTYRKRW</sequence>
<name>A0ABT3RGG0_9BACT</name>
<protein>
    <submittedName>
        <fullName evidence="1">Uncharacterized protein</fullName>
    </submittedName>
</protein>
<evidence type="ECO:0000313" key="1">
    <source>
        <dbReference type="EMBL" id="MCX2740719.1"/>
    </source>
</evidence>
<reference evidence="1 2" key="1">
    <citation type="submission" date="2022-11" db="EMBL/GenBank/DDBJ databases">
        <title>The characterization of three novel Bacteroidetes species and genomic analysis of their roles in tidal elemental geochemical cycles.</title>
        <authorList>
            <person name="Ma K.-J."/>
        </authorList>
    </citation>
    <scope>NUCLEOTIDE SEQUENCE [LARGE SCALE GENOMIC DNA]</scope>
    <source>
        <strain evidence="1 2">M82</strain>
    </source>
</reference>
<accession>A0ABT3RGG0</accession>
<evidence type="ECO:0000313" key="2">
    <source>
        <dbReference type="Proteomes" id="UP001207228"/>
    </source>
</evidence>
<keyword evidence="2" id="KW-1185">Reference proteome</keyword>
<dbReference type="RefSeq" id="WP_266052785.1">
    <property type="nucleotide sequence ID" value="NZ_JAPFQO010000008.1"/>
</dbReference>
<gene>
    <name evidence="1" type="ORF">OO017_12235</name>
</gene>
<proteinExistence type="predicted"/>